<dbReference type="InterPro" id="IPR001453">
    <property type="entry name" value="MoaB/Mog_dom"/>
</dbReference>
<dbReference type="eggNOG" id="arCOG00217">
    <property type="taxonomic scope" value="Archaea"/>
</dbReference>
<sequence>MERKIFHQLIGLNEVFKVVEKYYPLKPLGEEYVDLINSSGRVLAEDIYAPIDHPPFDRSEVDGYAVRSMDIRGADDLHPVKLKVIGGIEPGEKPSTEIRKGEAVEIATGAMIPRGADTVVMVEYTRRENNEVEIYRAAAPGENIASTGSDISMGDLVLLKGTIITPNIIGLLSGLGVNKVKVYVKPKVAVFSTGNEVVEPGEKLVAGKVFDVNGYLVTSSLNEMGVDAKFIGRLPDNEEIIYSEIKKALTWADIVITSGGTSAGLGDTIYRVFEKLGEPGVIVHGLKTKPGKPTVIAVADKKLLFGLPGFPLSCYMIFDQIVKPIMYKLLGTRPPRRRKIRARLAYRIKKPLGKTWLLPVSLIETPQGYTAYPVSIKSGSISPFIYSDGYVILPENTDLLLEDSVVETVLFRDLESLPRLVIIGSNDILLYHILVQYGLADQTRMISTGSMGGWRAIKRGEADIAPTHLLDEETLEYNVPFLEKFGLKRKAVLLRGYERRLGILVAKGNPKKITGIRDFLRNDIVIVNRTRGSGTRVYLDYVLRKLAEKENISFQDIVEKINGYMYEVKTHTAVAAAIAQGRADAGIAVEMAAKMYNLDFIPLTWEKYDFLILRERMDKKLVREFINTLKSLGEKKNEIQNQFPGYRLPNNIGEIIAE</sequence>
<dbReference type="UniPathway" id="UPA00344"/>
<protein>
    <submittedName>
        <fullName evidence="4">Molybdenum cofactor synthesis domain</fullName>
    </submittedName>
</protein>
<dbReference type="PANTHER" id="PTHR10192:SF5">
    <property type="entry name" value="GEPHYRIN"/>
    <property type="match status" value="1"/>
</dbReference>
<dbReference type="RefSeq" id="WP_011838514.1">
    <property type="nucleotide sequence ID" value="NC_009033.1"/>
</dbReference>
<name>A3DL13_STAMF</name>
<dbReference type="Gene3D" id="3.90.105.10">
    <property type="entry name" value="Molybdopterin biosynthesis moea protein, domain 2"/>
    <property type="match status" value="1"/>
</dbReference>
<dbReference type="AlphaFoldDB" id="A3DL13"/>
<organism evidence="4 5">
    <name type="scientific">Staphylothermus marinus (strain ATCC 43588 / DSM 3639 / JCM 9404 / F1)</name>
    <dbReference type="NCBI Taxonomy" id="399550"/>
    <lineage>
        <taxon>Archaea</taxon>
        <taxon>Thermoproteota</taxon>
        <taxon>Thermoprotei</taxon>
        <taxon>Desulfurococcales</taxon>
        <taxon>Desulfurococcaceae</taxon>
        <taxon>Staphylothermus</taxon>
    </lineage>
</organism>
<dbReference type="Pfam" id="PF03454">
    <property type="entry name" value="MoeA_C"/>
    <property type="match status" value="1"/>
</dbReference>
<dbReference type="InterPro" id="IPR005111">
    <property type="entry name" value="MoeA_C_domain_IV"/>
</dbReference>
<dbReference type="PANTHER" id="PTHR10192">
    <property type="entry name" value="MOLYBDOPTERIN BIOSYNTHESIS PROTEIN"/>
    <property type="match status" value="1"/>
</dbReference>
<dbReference type="InterPro" id="IPR036425">
    <property type="entry name" value="MoaB/Mog-like_dom_sf"/>
</dbReference>
<dbReference type="Gene3D" id="3.40.980.10">
    <property type="entry name" value="MoaB/Mog-like domain"/>
    <property type="match status" value="1"/>
</dbReference>
<dbReference type="CDD" id="cd00887">
    <property type="entry name" value="MoeA"/>
    <property type="match status" value="1"/>
</dbReference>
<dbReference type="STRING" id="399550.Smar_0210"/>
<dbReference type="NCBIfam" id="NF045515">
    <property type="entry name" value="Glp_gephyrin"/>
    <property type="match status" value="1"/>
</dbReference>
<dbReference type="HOGENOM" id="CLU_010186_3_0_2"/>
<dbReference type="SUPFAM" id="SSF53850">
    <property type="entry name" value="Periplasmic binding protein-like II"/>
    <property type="match status" value="1"/>
</dbReference>
<dbReference type="SUPFAM" id="SSF63867">
    <property type="entry name" value="MoeA C-terminal domain-like"/>
    <property type="match status" value="1"/>
</dbReference>
<dbReference type="GeneID" id="4906987"/>
<dbReference type="Pfam" id="PF00994">
    <property type="entry name" value="MoCF_biosynth"/>
    <property type="match status" value="1"/>
</dbReference>
<dbReference type="GO" id="GO:0006777">
    <property type="term" value="P:Mo-molybdopterin cofactor biosynthetic process"/>
    <property type="evidence" value="ECO:0007669"/>
    <property type="project" value="UniProtKB-KW"/>
</dbReference>
<dbReference type="InterPro" id="IPR036688">
    <property type="entry name" value="MoeA_C_domain_IV_sf"/>
</dbReference>
<dbReference type="SUPFAM" id="SSF53218">
    <property type="entry name" value="Molybdenum cofactor biosynthesis proteins"/>
    <property type="match status" value="1"/>
</dbReference>
<dbReference type="Gene3D" id="3.40.190.10">
    <property type="entry name" value="Periplasmic binding protein-like II"/>
    <property type="match status" value="1"/>
</dbReference>
<dbReference type="KEGG" id="smr:Smar_0210"/>
<dbReference type="FunFam" id="2.170.190.11:FF:000001">
    <property type="entry name" value="Molybdopterin molybdenumtransferase"/>
    <property type="match status" value="1"/>
</dbReference>
<gene>
    <name evidence="4" type="ordered locus">Smar_0210</name>
</gene>
<dbReference type="NCBIfam" id="NF011068">
    <property type="entry name" value="PRK14498.1"/>
    <property type="match status" value="1"/>
</dbReference>
<keyword evidence="2" id="KW-0501">Molybdenum cofactor biosynthesis</keyword>
<dbReference type="InterPro" id="IPR038987">
    <property type="entry name" value="MoeA-like"/>
</dbReference>
<dbReference type="OrthoDB" id="31371at2157"/>
<dbReference type="Proteomes" id="UP000000254">
    <property type="component" value="Chromosome"/>
</dbReference>
<dbReference type="Pfam" id="PF03453">
    <property type="entry name" value="MoeA_N"/>
    <property type="match status" value="1"/>
</dbReference>
<dbReference type="InterPro" id="IPR005110">
    <property type="entry name" value="MoeA_linker/N"/>
</dbReference>
<dbReference type="FunFam" id="3.40.190.10:FF:000566">
    <property type="entry name" value="Molybdenum cofactor biosynthesis protein"/>
    <property type="match status" value="1"/>
</dbReference>
<reference evidence="5" key="1">
    <citation type="journal article" date="2009" name="BMC Genomics">
        <title>The complete genome sequence of Staphylothermus marinus reveals differences in sulfur metabolism among heterotrophic Crenarchaeota.</title>
        <authorList>
            <person name="Anderson I.J."/>
            <person name="Dharmarajan L."/>
            <person name="Rodriguez J."/>
            <person name="Hooper S."/>
            <person name="Porat I."/>
            <person name="Ulrich L.E."/>
            <person name="Elkins J.G."/>
            <person name="Mavromatis K."/>
            <person name="Sun H."/>
            <person name="Land M."/>
            <person name="Lapidus A."/>
            <person name="Lucas S."/>
            <person name="Barry K."/>
            <person name="Huber H."/>
            <person name="Zhulin I.B."/>
            <person name="Whitman W.B."/>
            <person name="Mukhopadhyay B."/>
            <person name="Woese C."/>
            <person name="Bristow J."/>
            <person name="Kyrpides N."/>
        </authorList>
    </citation>
    <scope>NUCLEOTIDE SEQUENCE [LARGE SCALE GENOMIC DNA]</scope>
    <source>
        <strain evidence="5">ATCC 43588 / DSM 3639 / JCM 9404 / F1</strain>
    </source>
</reference>
<evidence type="ECO:0000259" key="3">
    <source>
        <dbReference type="SMART" id="SM00852"/>
    </source>
</evidence>
<dbReference type="SUPFAM" id="SSF63882">
    <property type="entry name" value="MoeA N-terminal region -like"/>
    <property type="match status" value="1"/>
</dbReference>
<dbReference type="NCBIfam" id="TIGR00177">
    <property type="entry name" value="molyb_syn"/>
    <property type="match status" value="1"/>
</dbReference>
<dbReference type="InterPro" id="IPR036135">
    <property type="entry name" value="MoeA_linker/N_sf"/>
</dbReference>
<dbReference type="GO" id="GO:0005737">
    <property type="term" value="C:cytoplasm"/>
    <property type="evidence" value="ECO:0007669"/>
    <property type="project" value="TreeGrafter"/>
</dbReference>
<feature type="domain" description="MoaB/Mog" evidence="3">
    <location>
        <begin position="189"/>
        <end position="328"/>
    </location>
</feature>
<dbReference type="SMART" id="SM00852">
    <property type="entry name" value="MoCF_biosynth"/>
    <property type="match status" value="1"/>
</dbReference>
<evidence type="ECO:0000256" key="2">
    <source>
        <dbReference type="ARBA" id="ARBA00023150"/>
    </source>
</evidence>
<evidence type="ECO:0000313" key="5">
    <source>
        <dbReference type="Proteomes" id="UP000000254"/>
    </source>
</evidence>
<reference evidence="4 5" key="2">
    <citation type="journal article" date="2009" name="Stand. Genomic Sci.">
        <title>Complete genome sequence of Staphylothermus marinus Stetter and Fiala 1986 type strain F1.</title>
        <authorList>
            <person name="Anderson I.J."/>
            <person name="Sun H."/>
            <person name="Lapidus A."/>
            <person name="Copeland A."/>
            <person name="Glavina Del Rio T."/>
            <person name="Tice H."/>
            <person name="Dalin E."/>
            <person name="Lucas S."/>
            <person name="Barry K."/>
            <person name="Land M."/>
            <person name="Richardson P."/>
            <person name="Huber H."/>
            <person name="Kyrpides N.C."/>
        </authorList>
    </citation>
    <scope>NUCLEOTIDE SEQUENCE [LARGE SCALE GENOMIC DNA]</scope>
    <source>
        <strain evidence="5">ATCC 43588 / DSM 3639 / JCM 9404 / F1</strain>
    </source>
</reference>
<comment type="pathway">
    <text evidence="1">Cofactor biosynthesis; molybdopterin biosynthesis.</text>
</comment>
<dbReference type="InterPro" id="IPR024370">
    <property type="entry name" value="PBP_domain"/>
</dbReference>
<dbReference type="Gene3D" id="2.170.190.11">
    <property type="entry name" value="Molybdopterin biosynthesis moea protein, domain 3"/>
    <property type="match status" value="1"/>
</dbReference>
<accession>A3DL13</accession>
<dbReference type="GO" id="GO:0061599">
    <property type="term" value="F:molybdopterin molybdotransferase activity"/>
    <property type="evidence" value="ECO:0007669"/>
    <property type="project" value="TreeGrafter"/>
</dbReference>
<proteinExistence type="predicted"/>
<dbReference type="Pfam" id="PF12727">
    <property type="entry name" value="PBP_like"/>
    <property type="match status" value="1"/>
</dbReference>
<keyword evidence="5" id="KW-1185">Reference proteome</keyword>
<evidence type="ECO:0000313" key="4">
    <source>
        <dbReference type="EMBL" id="ABN69323.1"/>
    </source>
</evidence>
<evidence type="ECO:0000256" key="1">
    <source>
        <dbReference type="ARBA" id="ARBA00005046"/>
    </source>
</evidence>
<dbReference type="Gene3D" id="2.40.340.10">
    <property type="entry name" value="MoeA, C-terminal, domain IV"/>
    <property type="match status" value="1"/>
</dbReference>
<dbReference type="EMBL" id="CP000575">
    <property type="protein sequence ID" value="ABN69323.1"/>
    <property type="molecule type" value="Genomic_DNA"/>
</dbReference>